<feature type="domain" description="Tripartite ATP-independent periplasmic transporters DctQ component" evidence="10">
    <location>
        <begin position="34"/>
        <end position="169"/>
    </location>
</feature>
<evidence type="ECO:0000313" key="12">
    <source>
        <dbReference type="Proteomes" id="UP000640583"/>
    </source>
</evidence>
<feature type="transmembrane region" description="Helical" evidence="9">
    <location>
        <begin position="96"/>
        <end position="122"/>
    </location>
</feature>
<keyword evidence="5 9" id="KW-0812">Transmembrane</keyword>
<dbReference type="GO" id="GO:0022857">
    <property type="term" value="F:transmembrane transporter activity"/>
    <property type="evidence" value="ECO:0007669"/>
    <property type="project" value="UniProtKB-UniRule"/>
</dbReference>
<evidence type="ECO:0000256" key="7">
    <source>
        <dbReference type="ARBA" id="ARBA00023136"/>
    </source>
</evidence>
<reference evidence="11" key="1">
    <citation type="submission" date="2020-10" db="EMBL/GenBank/DDBJ databases">
        <title>Paenihalocynthiibacter styelae gen. nov., sp. nov., isolated from stalked sea squirt Styela clava.</title>
        <authorList>
            <person name="Kim Y.-O."/>
            <person name="Yoon J.-H."/>
        </authorList>
    </citation>
    <scope>NUCLEOTIDE SEQUENCE</scope>
    <source>
        <strain evidence="11">MYP1-1</strain>
    </source>
</reference>
<accession>A0A8J7IEX0</accession>
<evidence type="ECO:0000256" key="5">
    <source>
        <dbReference type="ARBA" id="ARBA00022692"/>
    </source>
</evidence>
<dbReference type="InterPro" id="IPR055348">
    <property type="entry name" value="DctQ"/>
</dbReference>
<evidence type="ECO:0000256" key="8">
    <source>
        <dbReference type="ARBA" id="ARBA00038436"/>
    </source>
</evidence>
<organism evidence="11 12">
    <name type="scientific">Halocynthiibacter styelae</name>
    <dbReference type="NCBI Taxonomy" id="2761955"/>
    <lineage>
        <taxon>Bacteria</taxon>
        <taxon>Pseudomonadati</taxon>
        <taxon>Pseudomonadota</taxon>
        <taxon>Alphaproteobacteria</taxon>
        <taxon>Rhodobacterales</taxon>
        <taxon>Paracoccaceae</taxon>
        <taxon>Halocynthiibacter</taxon>
    </lineage>
</organism>
<keyword evidence="6 9" id="KW-1133">Transmembrane helix</keyword>
<dbReference type="InterPro" id="IPR007387">
    <property type="entry name" value="TRAP_DctQ"/>
</dbReference>
<keyword evidence="4 9" id="KW-0997">Cell inner membrane</keyword>
<gene>
    <name evidence="11" type="ORF">H1D41_11270</name>
</gene>
<feature type="transmembrane region" description="Helical" evidence="9">
    <location>
        <begin position="58"/>
        <end position="76"/>
    </location>
</feature>
<evidence type="ECO:0000256" key="1">
    <source>
        <dbReference type="ARBA" id="ARBA00004429"/>
    </source>
</evidence>
<keyword evidence="7 9" id="KW-0472">Membrane</keyword>
<evidence type="ECO:0000256" key="2">
    <source>
        <dbReference type="ARBA" id="ARBA00022448"/>
    </source>
</evidence>
<keyword evidence="2 9" id="KW-0813">Transport</keyword>
<comment type="similarity">
    <text evidence="8 9">Belongs to the TRAP transporter small permease family.</text>
</comment>
<dbReference type="Proteomes" id="UP000640583">
    <property type="component" value="Unassembled WGS sequence"/>
</dbReference>
<evidence type="ECO:0000256" key="3">
    <source>
        <dbReference type="ARBA" id="ARBA00022475"/>
    </source>
</evidence>
<evidence type="ECO:0000256" key="4">
    <source>
        <dbReference type="ARBA" id="ARBA00022519"/>
    </source>
</evidence>
<protein>
    <recommendedName>
        <fullName evidence="9">TRAP transporter small permease protein</fullName>
    </recommendedName>
</protein>
<comment type="caution">
    <text evidence="11">The sequence shown here is derived from an EMBL/GenBank/DDBJ whole genome shotgun (WGS) entry which is preliminary data.</text>
</comment>
<dbReference type="PANTHER" id="PTHR35011">
    <property type="entry name" value="2,3-DIKETO-L-GULONATE TRAP TRANSPORTER SMALL PERMEASE PROTEIN YIAM"/>
    <property type="match status" value="1"/>
</dbReference>
<comment type="subunit">
    <text evidence="9">The complex comprises the extracytoplasmic solute receptor protein and the two transmembrane proteins.</text>
</comment>
<dbReference type="GO" id="GO:0005886">
    <property type="term" value="C:plasma membrane"/>
    <property type="evidence" value="ECO:0007669"/>
    <property type="project" value="UniProtKB-SubCell"/>
</dbReference>
<feature type="transmembrane region" description="Helical" evidence="9">
    <location>
        <begin position="25"/>
        <end position="46"/>
    </location>
</feature>
<feature type="transmembrane region" description="Helical" evidence="9">
    <location>
        <begin position="143"/>
        <end position="168"/>
    </location>
</feature>
<keyword evidence="12" id="KW-1185">Reference proteome</keyword>
<sequence>MQDLHPHLSQGLARFVDRMIKVKTWFLVFSCLIMAVTFFFVVIFRYVLNADLFAYEEWLLIICFWMYFVGSAVATHDGSHVTADLLSYVITDPKKAHVRALTIGAIELFVTCFLIYWALLMLIDEIDSYPRWRTTIALRIPFLVPRIAIFVGFAMMAFYSALHLWALWKSGPSEKTGDVTSSEAG</sequence>
<evidence type="ECO:0000256" key="6">
    <source>
        <dbReference type="ARBA" id="ARBA00022989"/>
    </source>
</evidence>
<name>A0A8J7IEX0_9RHOB</name>
<proteinExistence type="inferred from homology"/>
<dbReference type="RefSeq" id="WP_228848999.1">
    <property type="nucleotide sequence ID" value="NZ_JADCKQ010000008.1"/>
</dbReference>
<comment type="subcellular location">
    <subcellularLocation>
        <location evidence="1 9">Cell inner membrane</location>
        <topology evidence="1 9">Multi-pass membrane protein</topology>
    </subcellularLocation>
</comment>
<dbReference type="Pfam" id="PF04290">
    <property type="entry name" value="DctQ"/>
    <property type="match status" value="1"/>
</dbReference>
<comment type="function">
    <text evidence="9">Part of the tripartite ATP-independent periplasmic (TRAP) transport system.</text>
</comment>
<evidence type="ECO:0000259" key="10">
    <source>
        <dbReference type="Pfam" id="PF04290"/>
    </source>
</evidence>
<keyword evidence="3" id="KW-1003">Cell membrane</keyword>
<dbReference type="AlphaFoldDB" id="A0A8J7IEX0"/>
<dbReference type="EMBL" id="JADCKQ010000008">
    <property type="protein sequence ID" value="MBI1494217.1"/>
    <property type="molecule type" value="Genomic_DNA"/>
</dbReference>
<evidence type="ECO:0000313" key="11">
    <source>
        <dbReference type="EMBL" id="MBI1494217.1"/>
    </source>
</evidence>
<evidence type="ECO:0000256" key="9">
    <source>
        <dbReference type="RuleBase" id="RU369079"/>
    </source>
</evidence>